<comment type="cofactor">
    <cofactor evidence="1 6">
        <name>Mg(2+)</name>
        <dbReference type="ChEBI" id="CHEBI:18420"/>
    </cofactor>
</comment>
<dbReference type="InterPro" id="IPR034686">
    <property type="entry name" value="Terpene_cyclase-like_2"/>
</dbReference>
<gene>
    <name evidence="7" type="ORF">PISMIDRAFT_636097</name>
</gene>
<dbReference type="EC" id="4.2.3.-" evidence="6"/>
<sequence length="339" mass="38591">MATQLLSETTRTFLLPDLLTICPYPLRLNRHLNDVLPDEHKWLVEVGGFSGDKLEKAKATSTPLLGAVFYADADAARLCVCVDYLSFSFRVDDWFDEYDLGHARALWQTCMATFRHPTLETEEHCALMVKSFFDCFRETAGPGCTERLVRGLDLYFSASEREIERRMKGNISDLESYIVYRRNTSGCKPCYAMLEYVAGIDLPAEVVSHPVIIALEEAANDTISWCNDIYSYKKEHAQCDVHNLVMILMYDQGLDLQSAMYQAGAYWKAALQRFEDNLTILPSWGSDVDQKVAIYIQGLQDMIVGTLHWSFDAGRYFGKEGQQIKKDLIVRLPPMKSLL</sequence>
<organism evidence="7 8">
    <name type="scientific">Pisolithus microcarpus 441</name>
    <dbReference type="NCBI Taxonomy" id="765257"/>
    <lineage>
        <taxon>Eukaryota</taxon>
        <taxon>Fungi</taxon>
        <taxon>Dikarya</taxon>
        <taxon>Basidiomycota</taxon>
        <taxon>Agaricomycotina</taxon>
        <taxon>Agaricomycetes</taxon>
        <taxon>Agaricomycetidae</taxon>
        <taxon>Boletales</taxon>
        <taxon>Sclerodermatineae</taxon>
        <taxon>Pisolithaceae</taxon>
        <taxon>Pisolithus</taxon>
    </lineage>
</organism>
<dbReference type="OrthoDB" id="2861623at2759"/>
<protein>
    <recommendedName>
        <fullName evidence="6">Terpene synthase</fullName>
        <ecNumber evidence="6">4.2.3.-</ecNumber>
    </recommendedName>
</protein>
<evidence type="ECO:0000256" key="3">
    <source>
        <dbReference type="ARBA" id="ARBA00022723"/>
    </source>
</evidence>
<dbReference type="InterPro" id="IPR008949">
    <property type="entry name" value="Isoprenoid_synthase_dom_sf"/>
</dbReference>
<dbReference type="Pfam" id="PF19086">
    <property type="entry name" value="Terpene_syn_C_2"/>
    <property type="match status" value="1"/>
</dbReference>
<reference evidence="8" key="2">
    <citation type="submission" date="2015-01" db="EMBL/GenBank/DDBJ databases">
        <title>Evolutionary Origins and Diversification of the Mycorrhizal Mutualists.</title>
        <authorList>
            <consortium name="DOE Joint Genome Institute"/>
            <consortium name="Mycorrhizal Genomics Consortium"/>
            <person name="Kohler A."/>
            <person name="Kuo A."/>
            <person name="Nagy L.G."/>
            <person name="Floudas D."/>
            <person name="Copeland A."/>
            <person name="Barry K.W."/>
            <person name="Cichocki N."/>
            <person name="Veneault-Fourrey C."/>
            <person name="LaButti K."/>
            <person name="Lindquist E.A."/>
            <person name="Lipzen A."/>
            <person name="Lundell T."/>
            <person name="Morin E."/>
            <person name="Murat C."/>
            <person name="Riley R."/>
            <person name="Ohm R."/>
            <person name="Sun H."/>
            <person name="Tunlid A."/>
            <person name="Henrissat B."/>
            <person name="Grigoriev I.V."/>
            <person name="Hibbett D.S."/>
            <person name="Martin F."/>
        </authorList>
    </citation>
    <scope>NUCLEOTIDE SEQUENCE [LARGE SCALE GENOMIC DNA]</scope>
    <source>
        <strain evidence="8">441</strain>
    </source>
</reference>
<keyword evidence="3 6" id="KW-0479">Metal-binding</keyword>
<dbReference type="SUPFAM" id="SSF48576">
    <property type="entry name" value="Terpenoid synthases"/>
    <property type="match status" value="1"/>
</dbReference>
<dbReference type="PANTHER" id="PTHR35201:SF4">
    <property type="entry name" value="BETA-PINACENE SYNTHASE-RELATED"/>
    <property type="match status" value="1"/>
</dbReference>
<proteinExistence type="inferred from homology"/>
<dbReference type="GO" id="GO:0046872">
    <property type="term" value="F:metal ion binding"/>
    <property type="evidence" value="ECO:0007669"/>
    <property type="project" value="UniProtKB-KW"/>
</dbReference>
<dbReference type="Gene3D" id="1.10.600.10">
    <property type="entry name" value="Farnesyl Diphosphate Synthase"/>
    <property type="match status" value="1"/>
</dbReference>
<keyword evidence="8" id="KW-1185">Reference proteome</keyword>
<dbReference type="PANTHER" id="PTHR35201">
    <property type="entry name" value="TERPENE SYNTHASE"/>
    <property type="match status" value="1"/>
</dbReference>
<evidence type="ECO:0000256" key="5">
    <source>
        <dbReference type="ARBA" id="ARBA00023239"/>
    </source>
</evidence>
<evidence type="ECO:0000256" key="1">
    <source>
        <dbReference type="ARBA" id="ARBA00001946"/>
    </source>
</evidence>
<keyword evidence="5 6" id="KW-0456">Lyase</keyword>
<dbReference type="STRING" id="765257.A0A0C9YJ48"/>
<evidence type="ECO:0000256" key="4">
    <source>
        <dbReference type="ARBA" id="ARBA00022842"/>
    </source>
</evidence>
<evidence type="ECO:0000313" key="8">
    <source>
        <dbReference type="Proteomes" id="UP000054018"/>
    </source>
</evidence>
<dbReference type="SFLD" id="SFLDG01020">
    <property type="entry name" value="Terpene_Cyclase_Like_2"/>
    <property type="match status" value="1"/>
</dbReference>
<keyword evidence="4 6" id="KW-0460">Magnesium</keyword>
<comment type="similarity">
    <text evidence="2 6">Belongs to the terpene synthase family.</text>
</comment>
<dbReference type="HOGENOM" id="CLU_042538_2_1_1"/>
<dbReference type="SFLD" id="SFLDS00005">
    <property type="entry name" value="Isoprenoid_Synthase_Type_I"/>
    <property type="match status" value="1"/>
</dbReference>
<dbReference type="AlphaFoldDB" id="A0A0C9YJ48"/>
<accession>A0A0C9YJ48</accession>
<reference evidence="7 8" key="1">
    <citation type="submission" date="2014-04" db="EMBL/GenBank/DDBJ databases">
        <authorList>
            <consortium name="DOE Joint Genome Institute"/>
            <person name="Kuo A."/>
            <person name="Kohler A."/>
            <person name="Costa M.D."/>
            <person name="Nagy L.G."/>
            <person name="Floudas D."/>
            <person name="Copeland A."/>
            <person name="Barry K.W."/>
            <person name="Cichocki N."/>
            <person name="Veneault-Fourrey C."/>
            <person name="LaButti K."/>
            <person name="Lindquist E.A."/>
            <person name="Lipzen A."/>
            <person name="Lundell T."/>
            <person name="Morin E."/>
            <person name="Murat C."/>
            <person name="Sun H."/>
            <person name="Tunlid A."/>
            <person name="Henrissat B."/>
            <person name="Grigoriev I.V."/>
            <person name="Hibbett D.S."/>
            <person name="Martin F."/>
            <person name="Nordberg H.P."/>
            <person name="Cantor M.N."/>
            <person name="Hua S.X."/>
        </authorList>
    </citation>
    <scope>NUCLEOTIDE SEQUENCE [LARGE SCALE GENOMIC DNA]</scope>
    <source>
        <strain evidence="7 8">441</strain>
    </source>
</reference>
<dbReference type="EMBL" id="KN833849">
    <property type="protein sequence ID" value="KIK16721.1"/>
    <property type="molecule type" value="Genomic_DNA"/>
</dbReference>
<evidence type="ECO:0000256" key="6">
    <source>
        <dbReference type="RuleBase" id="RU366034"/>
    </source>
</evidence>
<dbReference type="Proteomes" id="UP000054018">
    <property type="component" value="Unassembled WGS sequence"/>
</dbReference>
<evidence type="ECO:0000313" key="7">
    <source>
        <dbReference type="EMBL" id="KIK16721.1"/>
    </source>
</evidence>
<evidence type="ECO:0000256" key="2">
    <source>
        <dbReference type="ARBA" id="ARBA00006333"/>
    </source>
</evidence>
<dbReference type="GO" id="GO:0008299">
    <property type="term" value="P:isoprenoid biosynthetic process"/>
    <property type="evidence" value="ECO:0007669"/>
    <property type="project" value="UniProtKB-ARBA"/>
</dbReference>
<dbReference type="GO" id="GO:0010333">
    <property type="term" value="F:terpene synthase activity"/>
    <property type="evidence" value="ECO:0007669"/>
    <property type="project" value="InterPro"/>
</dbReference>
<name>A0A0C9YJ48_9AGAM</name>